<gene>
    <name evidence="5" type="ORF">JIN87_00495</name>
</gene>
<dbReference type="EMBL" id="JAENIL010000001">
    <property type="protein sequence ID" value="MBK1875319.1"/>
    <property type="molecule type" value="Genomic_DNA"/>
</dbReference>
<keyword evidence="6" id="KW-1185">Reference proteome</keyword>
<protein>
    <submittedName>
        <fullName evidence="5">Sulfatase-like hydrolase/transferase</fullName>
    </submittedName>
</protein>
<dbReference type="PANTHER" id="PTHR43751">
    <property type="entry name" value="SULFATASE"/>
    <property type="match status" value="1"/>
</dbReference>
<accession>A0A934RWT9</accession>
<comment type="similarity">
    <text evidence="1">Belongs to the sulfatase family.</text>
</comment>
<dbReference type="Gene3D" id="3.30.1120.10">
    <property type="match status" value="1"/>
</dbReference>
<dbReference type="Proteomes" id="UP000617628">
    <property type="component" value="Unassembled WGS sequence"/>
</dbReference>
<dbReference type="SUPFAM" id="SSF53649">
    <property type="entry name" value="Alkaline phosphatase-like"/>
    <property type="match status" value="1"/>
</dbReference>
<name>A0A934RWT9_9BACT</name>
<reference evidence="5" key="1">
    <citation type="submission" date="2021-01" db="EMBL/GenBank/DDBJ databases">
        <title>Modified the classification status of verrucomicrobia.</title>
        <authorList>
            <person name="Feng X."/>
        </authorList>
    </citation>
    <scope>NUCLEOTIDE SEQUENCE</scope>
    <source>
        <strain evidence="5">KCTC 13126</strain>
    </source>
</reference>
<feature type="chain" id="PRO_5037023842" evidence="3">
    <location>
        <begin position="31"/>
        <end position="524"/>
    </location>
</feature>
<dbReference type="PROSITE" id="PS00149">
    <property type="entry name" value="SULFATASE_2"/>
    <property type="match status" value="1"/>
</dbReference>
<feature type="domain" description="Sulfatase N-terminal" evidence="4">
    <location>
        <begin position="34"/>
        <end position="419"/>
    </location>
</feature>
<evidence type="ECO:0000256" key="1">
    <source>
        <dbReference type="ARBA" id="ARBA00008779"/>
    </source>
</evidence>
<dbReference type="InterPro" id="IPR000917">
    <property type="entry name" value="Sulfatase_N"/>
</dbReference>
<dbReference type="GO" id="GO:0016787">
    <property type="term" value="F:hydrolase activity"/>
    <property type="evidence" value="ECO:0007669"/>
    <property type="project" value="UniProtKB-KW"/>
</dbReference>
<proteinExistence type="inferred from homology"/>
<dbReference type="Gene3D" id="3.40.720.10">
    <property type="entry name" value="Alkaline Phosphatase, subunit A"/>
    <property type="match status" value="1"/>
</dbReference>
<comment type="caution">
    <text evidence="5">The sequence shown here is derived from an EMBL/GenBank/DDBJ whole genome shotgun (WGS) entry which is preliminary data.</text>
</comment>
<evidence type="ECO:0000256" key="3">
    <source>
        <dbReference type="SAM" id="SignalP"/>
    </source>
</evidence>
<keyword evidence="3" id="KW-0732">Signal</keyword>
<keyword evidence="2 5" id="KW-0378">Hydrolase</keyword>
<organism evidence="5 6">
    <name type="scientific">Pelagicoccus mobilis</name>
    <dbReference type="NCBI Taxonomy" id="415221"/>
    <lineage>
        <taxon>Bacteria</taxon>
        <taxon>Pseudomonadati</taxon>
        <taxon>Verrucomicrobiota</taxon>
        <taxon>Opitutia</taxon>
        <taxon>Puniceicoccales</taxon>
        <taxon>Pelagicoccaceae</taxon>
        <taxon>Pelagicoccus</taxon>
    </lineage>
</organism>
<dbReference type="PROSITE" id="PS00523">
    <property type="entry name" value="SULFATASE_1"/>
    <property type="match status" value="1"/>
</dbReference>
<dbReference type="InterPro" id="IPR017850">
    <property type="entry name" value="Alkaline_phosphatase_core_sf"/>
</dbReference>
<evidence type="ECO:0000259" key="4">
    <source>
        <dbReference type="Pfam" id="PF00884"/>
    </source>
</evidence>
<feature type="signal peptide" evidence="3">
    <location>
        <begin position="1"/>
        <end position="30"/>
    </location>
</feature>
<sequence length="524" mass="57856">MMMTKVSILPRLARRLFLCGLASIAAATFAADRPNVVIIYGDDVGFGDIGVNGSKMIPTPNIDRLANGGINFTDGHCSAATCTPSRFSLLTGIHAFRYGARVLPPNAPLIVPTDKLTLPKLFKRAGYHTSVIGKWHLGLGEEGVKTDWNGQVKPGPLELGFDYSFLLPSTNDRVPCVYLRNYEVVNLNPNDPIYVGNTLKDVQIPGSTQYPDGKTNREAMTYYQSTHGHNHSVVNGIGRIGYMSGGKSALWNEETIADVFVEETKQYLAAMAVKDEPFFLYFASQDIHVPRAPHPRFQGATELGFRGDAMVAFDWAVGEIMNSLEEHGMAENTIVIFSSDNGPVYDDGYEDDTTVLCSAEEEDRGHDGSGVYRGGKYQIYEGGTRVPFIVRWPARIKPATSEALVSQIDLMASFAEIIGEDLADDEGIDSRSTLSAFLGEDEKGQEFLVEESFGLAIRKGNWKYIEPSNPKWWYDRDPIPESLYNLEKDPSEQNNVLAQYPELAAEMKAALEKLKDGAGFRESF</sequence>
<dbReference type="AlphaFoldDB" id="A0A934RWT9"/>
<evidence type="ECO:0000313" key="6">
    <source>
        <dbReference type="Proteomes" id="UP000617628"/>
    </source>
</evidence>
<dbReference type="Pfam" id="PF00884">
    <property type="entry name" value="Sulfatase"/>
    <property type="match status" value="1"/>
</dbReference>
<evidence type="ECO:0000313" key="5">
    <source>
        <dbReference type="EMBL" id="MBK1875319.1"/>
    </source>
</evidence>
<dbReference type="CDD" id="cd16143">
    <property type="entry name" value="ARS_like"/>
    <property type="match status" value="1"/>
</dbReference>
<dbReference type="InterPro" id="IPR052701">
    <property type="entry name" value="GAG_Ulvan_Degrading_Sulfatases"/>
</dbReference>
<dbReference type="InterPro" id="IPR024607">
    <property type="entry name" value="Sulfatase_CS"/>
</dbReference>
<dbReference type="PANTHER" id="PTHR43751:SF7">
    <property type="entry name" value="ARYLSULPHATASE A"/>
    <property type="match status" value="1"/>
</dbReference>
<evidence type="ECO:0000256" key="2">
    <source>
        <dbReference type="ARBA" id="ARBA00022801"/>
    </source>
</evidence>